<evidence type="ECO:0000313" key="3">
    <source>
        <dbReference type="Proteomes" id="UP000199287"/>
    </source>
</evidence>
<feature type="transmembrane region" description="Helical" evidence="1">
    <location>
        <begin position="7"/>
        <end position="25"/>
    </location>
</feature>
<dbReference type="AlphaFoldDB" id="A0A1I3GZB6"/>
<gene>
    <name evidence="2" type="ORF">SAMN05192551_1111</name>
</gene>
<name>A0A1I3GZB6_9FIRM</name>
<feature type="transmembrane region" description="Helical" evidence="1">
    <location>
        <begin position="31"/>
        <end position="51"/>
    </location>
</feature>
<keyword evidence="1" id="KW-0812">Transmembrane</keyword>
<evidence type="ECO:0000256" key="1">
    <source>
        <dbReference type="SAM" id="Phobius"/>
    </source>
</evidence>
<reference evidence="3" key="1">
    <citation type="submission" date="2016-10" db="EMBL/GenBank/DDBJ databases">
        <authorList>
            <person name="Varghese N."/>
            <person name="Submissions S."/>
        </authorList>
    </citation>
    <scope>NUCLEOTIDE SEQUENCE [LARGE SCALE GENOMIC DNA]</scope>
    <source>
        <strain evidence="3">Z-7934</strain>
    </source>
</reference>
<dbReference type="EMBL" id="FOQA01000011">
    <property type="protein sequence ID" value="SFI28928.1"/>
    <property type="molecule type" value="Genomic_DNA"/>
</dbReference>
<proteinExistence type="predicted"/>
<evidence type="ECO:0000313" key="2">
    <source>
        <dbReference type="EMBL" id="SFI28928.1"/>
    </source>
</evidence>
<feature type="transmembrane region" description="Helical" evidence="1">
    <location>
        <begin position="108"/>
        <end position="126"/>
    </location>
</feature>
<keyword evidence="1" id="KW-0472">Membrane</keyword>
<dbReference type="Proteomes" id="UP000199287">
    <property type="component" value="Unassembled WGS sequence"/>
</dbReference>
<accession>A0A1I3GZB6</accession>
<protein>
    <submittedName>
        <fullName evidence="2">Uncharacterized protein</fullName>
    </submittedName>
</protein>
<keyword evidence="1" id="KW-1133">Transmembrane helix</keyword>
<feature type="transmembrane region" description="Helical" evidence="1">
    <location>
        <begin position="80"/>
        <end position="96"/>
    </location>
</feature>
<keyword evidence="3" id="KW-1185">Reference proteome</keyword>
<sequence>MNYKYLRFLKYAVINGGLLFMLFIYSIVSRYYFNIIMIIIIGTIFILNNIFKIYGPPYFLIPSLRKLPEYKYLRKQKTTIINWFYIIMVLMSINILDTAEGLSYSGTFNMKRFLLIIIIINLLVYFEQKDILKSNTYLYDKKIK</sequence>
<organism evidence="2 3">
    <name type="scientific">Tindallia magadiensis</name>
    <dbReference type="NCBI Taxonomy" id="69895"/>
    <lineage>
        <taxon>Bacteria</taxon>
        <taxon>Bacillati</taxon>
        <taxon>Bacillota</taxon>
        <taxon>Clostridia</taxon>
        <taxon>Peptostreptococcales</taxon>
        <taxon>Tindalliaceae</taxon>
        <taxon>Tindallia</taxon>
    </lineage>
</organism>